<evidence type="ECO:0000313" key="1">
    <source>
        <dbReference type="EMBL" id="VVC30393.1"/>
    </source>
</evidence>
<evidence type="ECO:0000313" key="2">
    <source>
        <dbReference type="Proteomes" id="UP000325440"/>
    </source>
</evidence>
<protein>
    <submittedName>
        <fullName evidence="1">Uncharacterized protein</fullName>
    </submittedName>
</protein>
<dbReference type="AlphaFoldDB" id="A0A5E4MG27"/>
<sequence length="156" mass="17937">MNAMHGYCVRHGKNKKTAKSKNIHTIKNYKITTSNIEKMLRFTKINLFKTTFNKVPSSPKLTWKLVREINEVNPPKEMKSVLVDNKVVGELHAVSNYFDLFFMGLGKNTLENNTKINNNAPKENISDLSFDDIFNVKITESKVSKIINNFKDVNSR</sequence>
<keyword evidence="2" id="KW-1185">Reference proteome</keyword>
<name>A0A5E4MG27_9HEMI</name>
<dbReference type="Proteomes" id="UP000325440">
    <property type="component" value="Unassembled WGS sequence"/>
</dbReference>
<accession>A0A5E4MG27</accession>
<organism evidence="1 2">
    <name type="scientific">Cinara cedri</name>
    <dbReference type="NCBI Taxonomy" id="506608"/>
    <lineage>
        <taxon>Eukaryota</taxon>
        <taxon>Metazoa</taxon>
        <taxon>Ecdysozoa</taxon>
        <taxon>Arthropoda</taxon>
        <taxon>Hexapoda</taxon>
        <taxon>Insecta</taxon>
        <taxon>Pterygota</taxon>
        <taxon>Neoptera</taxon>
        <taxon>Paraneoptera</taxon>
        <taxon>Hemiptera</taxon>
        <taxon>Sternorrhyncha</taxon>
        <taxon>Aphidomorpha</taxon>
        <taxon>Aphidoidea</taxon>
        <taxon>Aphididae</taxon>
        <taxon>Lachninae</taxon>
        <taxon>Cinara</taxon>
    </lineage>
</organism>
<proteinExistence type="predicted"/>
<reference evidence="1 2" key="1">
    <citation type="submission" date="2019-08" db="EMBL/GenBank/DDBJ databases">
        <authorList>
            <person name="Alioto T."/>
            <person name="Alioto T."/>
            <person name="Gomez Garrido J."/>
        </authorList>
    </citation>
    <scope>NUCLEOTIDE SEQUENCE [LARGE SCALE GENOMIC DNA]</scope>
</reference>
<dbReference type="EMBL" id="CABPRJ010000514">
    <property type="protein sequence ID" value="VVC30393.1"/>
    <property type="molecule type" value="Genomic_DNA"/>
</dbReference>
<gene>
    <name evidence="1" type="ORF">CINCED_3A022256</name>
</gene>